<evidence type="ECO:0008006" key="3">
    <source>
        <dbReference type="Google" id="ProtNLM"/>
    </source>
</evidence>
<dbReference type="Proteomes" id="UP000240357">
    <property type="component" value="Unassembled WGS sequence"/>
</dbReference>
<gene>
    <name evidence="1" type="ORF">AHMF7605_21040</name>
</gene>
<comment type="caution">
    <text evidence="1">The sequence shown here is derived from an EMBL/GenBank/DDBJ whole genome shotgun (WGS) entry which is preliminary data.</text>
</comment>
<evidence type="ECO:0000313" key="2">
    <source>
        <dbReference type="Proteomes" id="UP000240357"/>
    </source>
</evidence>
<protein>
    <recommendedName>
        <fullName evidence="3">STAS/SEC14 domain-containing protein</fullName>
    </recommendedName>
</protein>
<name>A0A2T2YJW2_9BACT</name>
<proteinExistence type="predicted"/>
<reference evidence="1 2" key="1">
    <citation type="submission" date="2018-03" db="EMBL/GenBank/DDBJ databases">
        <title>Adhaeribacter sp. HMF7605 Genome sequencing and assembly.</title>
        <authorList>
            <person name="Kang H."/>
            <person name="Kang J."/>
            <person name="Cha I."/>
            <person name="Kim H."/>
            <person name="Joh K."/>
        </authorList>
    </citation>
    <scope>NUCLEOTIDE SEQUENCE [LARGE SCALE GENOMIC DNA]</scope>
    <source>
        <strain evidence="1 2">HMF7605</strain>
    </source>
</reference>
<accession>A0A2T2YJW2</accession>
<evidence type="ECO:0000313" key="1">
    <source>
        <dbReference type="EMBL" id="PSR55804.1"/>
    </source>
</evidence>
<sequence length="138" mass="15904">MPASRSYGMEKLYYTDQIEIFYDTHHSWLYVNWIGFQTTQSVKDGCGKILEYMISEACTKILNDNTLVEGMWSGAAKWGADVWFPDLRAHGLQAFAWVYSPSMLSRLSTDKTLTHAHHPDYIQTFDDIEEAKVWLGNV</sequence>
<organism evidence="1 2">
    <name type="scientific">Adhaeribacter arboris</name>
    <dbReference type="NCBI Taxonomy" id="2072846"/>
    <lineage>
        <taxon>Bacteria</taxon>
        <taxon>Pseudomonadati</taxon>
        <taxon>Bacteroidota</taxon>
        <taxon>Cytophagia</taxon>
        <taxon>Cytophagales</taxon>
        <taxon>Hymenobacteraceae</taxon>
        <taxon>Adhaeribacter</taxon>
    </lineage>
</organism>
<dbReference type="EMBL" id="PYFT01000001">
    <property type="protein sequence ID" value="PSR55804.1"/>
    <property type="molecule type" value="Genomic_DNA"/>
</dbReference>
<keyword evidence="2" id="KW-1185">Reference proteome</keyword>
<dbReference type="AlphaFoldDB" id="A0A2T2YJW2"/>